<evidence type="ECO:0000313" key="3">
    <source>
        <dbReference type="Proteomes" id="UP000482960"/>
    </source>
</evidence>
<keyword evidence="1" id="KW-0812">Transmembrane</keyword>
<name>A0A6V8LHL4_9ACTN</name>
<feature type="transmembrane region" description="Helical" evidence="1">
    <location>
        <begin position="62"/>
        <end position="78"/>
    </location>
</feature>
<sequence length="186" mass="18696">MKAAPPTLPAMRQAVLHRWPSALGLAAAAFQLATGADRDSVAIVIAVATLCYLGAAALDRPWIAWAGVLGASVVVTVCELAGLPWWAGLGLTALALLGAGLAGGAPRPALTAQTLALAGYGGLAMTALVVAPRAGLALAGVTLAAHAAWDVVHYRRNTVVPRSLAEFCVLLDVPLGIGAIVLAVVD</sequence>
<gene>
    <name evidence="2" type="ORF">Prum_087420</name>
</gene>
<comment type="caution">
    <text evidence="2">The sequence shown here is derived from an EMBL/GenBank/DDBJ whole genome shotgun (WGS) entry which is preliminary data.</text>
</comment>
<accession>A0A6V8LHL4</accession>
<protein>
    <submittedName>
        <fullName evidence="2">Uncharacterized protein</fullName>
    </submittedName>
</protein>
<feature type="transmembrane region" description="Helical" evidence="1">
    <location>
        <begin position="85"/>
        <end position="105"/>
    </location>
</feature>
<organism evidence="2 3">
    <name type="scientific">Phytohabitans rumicis</name>
    <dbReference type="NCBI Taxonomy" id="1076125"/>
    <lineage>
        <taxon>Bacteria</taxon>
        <taxon>Bacillati</taxon>
        <taxon>Actinomycetota</taxon>
        <taxon>Actinomycetes</taxon>
        <taxon>Micromonosporales</taxon>
        <taxon>Micromonosporaceae</taxon>
    </lineage>
</organism>
<keyword evidence="1" id="KW-1133">Transmembrane helix</keyword>
<dbReference type="EMBL" id="BLPG01000001">
    <property type="protein sequence ID" value="GFJ95100.1"/>
    <property type="molecule type" value="Genomic_DNA"/>
</dbReference>
<reference evidence="2 3" key="1">
    <citation type="submission" date="2020-03" db="EMBL/GenBank/DDBJ databases">
        <title>Whole genome shotgun sequence of Phytohabitans rumicis NBRC 108638.</title>
        <authorList>
            <person name="Komaki H."/>
            <person name="Tamura T."/>
        </authorList>
    </citation>
    <scope>NUCLEOTIDE SEQUENCE [LARGE SCALE GENOMIC DNA]</scope>
    <source>
        <strain evidence="2 3">NBRC 108638</strain>
    </source>
</reference>
<dbReference type="Proteomes" id="UP000482960">
    <property type="component" value="Unassembled WGS sequence"/>
</dbReference>
<keyword evidence="1" id="KW-0472">Membrane</keyword>
<feature type="transmembrane region" description="Helical" evidence="1">
    <location>
        <begin position="117"/>
        <end position="143"/>
    </location>
</feature>
<proteinExistence type="predicted"/>
<reference evidence="2 3" key="2">
    <citation type="submission" date="2020-03" db="EMBL/GenBank/DDBJ databases">
        <authorList>
            <person name="Ichikawa N."/>
            <person name="Kimura A."/>
            <person name="Kitahashi Y."/>
            <person name="Uohara A."/>
        </authorList>
    </citation>
    <scope>NUCLEOTIDE SEQUENCE [LARGE SCALE GENOMIC DNA]</scope>
    <source>
        <strain evidence="2 3">NBRC 108638</strain>
    </source>
</reference>
<evidence type="ECO:0000256" key="1">
    <source>
        <dbReference type="SAM" id="Phobius"/>
    </source>
</evidence>
<dbReference type="AlphaFoldDB" id="A0A6V8LHL4"/>
<keyword evidence="3" id="KW-1185">Reference proteome</keyword>
<feature type="transmembrane region" description="Helical" evidence="1">
    <location>
        <begin position="164"/>
        <end position="185"/>
    </location>
</feature>
<evidence type="ECO:0000313" key="2">
    <source>
        <dbReference type="EMBL" id="GFJ95100.1"/>
    </source>
</evidence>